<proteinExistence type="predicted"/>
<dbReference type="SMART" id="SM00895">
    <property type="entry name" value="FCD"/>
    <property type="match status" value="1"/>
</dbReference>
<keyword evidence="3" id="KW-0804">Transcription</keyword>
<dbReference type="Gene3D" id="1.10.10.10">
    <property type="entry name" value="Winged helix-like DNA-binding domain superfamily/Winged helix DNA-binding domain"/>
    <property type="match status" value="1"/>
</dbReference>
<comment type="caution">
    <text evidence="5">The sequence shown here is derived from an EMBL/GenBank/DDBJ whole genome shotgun (WGS) entry which is preliminary data.</text>
</comment>
<dbReference type="Pfam" id="PF00392">
    <property type="entry name" value="GntR"/>
    <property type="match status" value="1"/>
</dbReference>
<dbReference type="CDD" id="cd07377">
    <property type="entry name" value="WHTH_GntR"/>
    <property type="match status" value="1"/>
</dbReference>
<dbReference type="SMART" id="SM00345">
    <property type="entry name" value="HTH_GNTR"/>
    <property type="match status" value="1"/>
</dbReference>
<protein>
    <submittedName>
        <fullName evidence="5">HTH-type transcriptional repressor NanR</fullName>
    </submittedName>
</protein>
<evidence type="ECO:0000256" key="1">
    <source>
        <dbReference type="ARBA" id="ARBA00023015"/>
    </source>
</evidence>
<dbReference type="InterPro" id="IPR036388">
    <property type="entry name" value="WH-like_DNA-bd_sf"/>
</dbReference>
<accession>A0A644ZU92</accession>
<dbReference type="InterPro" id="IPR011711">
    <property type="entry name" value="GntR_C"/>
</dbReference>
<evidence type="ECO:0000256" key="3">
    <source>
        <dbReference type="ARBA" id="ARBA00023163"/>
    </source>
</evidence>
<dbReference type="Pfam" id="PF07729">
    <property type="entry name" value="FCD"/>
    <property type="match status" value="1"/>
</dbReference>
<keyword evidence="2" id="KW-0238">DNA-binding</keyword>
<dbReference type="SUPFAM" id="SSF46785">
    <property type="entry name" value="Winged helix' DNA-binding domain"/>
    <property type="match status" value="1"/>
</dbReference>
<evidence type="ECO:0000313" key="5">
    <source>
        <dbReference type="EMBL" id="MPM41144.1"/>
    </source>
</evidence>
<reference evidence="5" key="1">
    <citation type="submission" date="2019-08" db="EMBL/GenBank/DDBJ databases">
        <authorList>
            <person name="Kucharzyk K."/>
            <person name="Murdoch R.W."/>
            <person name="Higgins S."/>
            <person name="Loffler F."/>
        </authorList>
    </citation>
    <scope>NUCLEOTIDE SEQUENCE</scope>
</reference>
<sequence length="230" mass="26264">MVFEKVQKSSLTDRVTNKIYEKIVSGEIAPGERLPSETELSEQLGVGRPAIREAINRLIGLGLVMRGDYTMIVAPNSAMSARAGLTPLFLEKWEGRDLYQARILIEEDLVELVIENATATDLERLRSINAKMIEKHMSERSYYDVDMEFHACLAEISGNQIMVEISRIVNDMFQRYKPQVEQLYEVQHATYHDHELLIQAIENSDLAEARIIIQRSFTGSEKALKDFTDQ</sequence>
<dbReference type="InterPro" id="IPR008920">
    <property type="entry name" value="TF_FadR/GntR_C"/>
</dbReference>
<dbReference type="PANTHER" id="PTHR43537:SF45">
    <property type="entry name" value="GNTR FAMILY REGULATORY PROTEIN"/>
    <property type="match status" value="1"/>
</dbReference>
<dbReference type="EMBL" id="VSSQ01009260">
    <property type="protein sequence ID" value="MPM41144.1"/>
    <property type="molecule type" value="Genomic_DNA"/>
</dbReference>
<keyword evidence="1" id="KW-0805">Transcription regulation</keyword>
<dbReference type="InterPro" id="IPR036390">
    <property type="entry name" value="WH_DNA-bd_sf"/>
</dbReference>
<dbReference type="GO" id="GO:0003677">
    <property type="term" value="F:DNA binding"/>
    <property type="evidence" value="ECO:0007669"/>
    <property type="project" value="UniProtKB-KW"/>
</dbReference>
<feature type="domain" description="HTH gntR-type" evidence="4">
    <location>
        <begin position="9"/>
        <end position="77"/>
    </location>
</feature>
<dbReference type="PRINTS" id="PR00035">
    <property type="entry name" value="HTHGNTR"/>
</dbReference>
<dbReference type="PANTHER" id="PTHR43537">
    <property type="entry name" value="TRANSCRIPTIONAL REGULATOR, GNTR FAMILY"/>
    <property type="match status" value="1"/>
</dbReference>
<dbReference type="PROSITE" id="PS50949">
    <property type="entry name" value="HTH_GNTR"/>
    <property type="match status" value="1"/>
</dbReference>
<evidence type="ECO:0000256" key="2">
    <source>
        <dbReference type="ARBA" id="ARBA00023125"/>
    </source>
</evidence>
<name>A0A644ZU92_9ZZZZ</name>
<dbReference type="AlphaFoldDB" id="A0A644ZU92"/>
<gene>
    <name evidence="5" type="primary">nanR_14</name>
    <name evidence="5" type="ORF">SDC9_87794</name>
</gene>
<dbReference type="SUPFAM" id="SSF48008">
    <property type="entry name" value="GntR ligand-binding domain-like"/>
    <property type="match status" value="1"/>
</dbReference>
<organism evidence="5">
    <name type="scientific">bioreactor metagenome</name>
    <dbReference type="NCBI Taxonomy" id="1076179"/>
    <lineage>
        <taxon>unclassified sequences</taxon>
        <taxon>metagenomes</taxon>
        <taxon>ecological metagenomes</taxon>
    </lineage>
</organism>
<dbReference type="InterPro" id="IPR000524">
    <property type="entry name" value="Tscrpt_reg_HTH_GntR"/>
</dbReference>
<dbReference type="GO" id="GO:0003700">
    <property type="term" value="F:DNA-binding transcription factor activity"/>
    <property type="evidence" value="ECO:0007669"/>
    <property type="project" value="InterPro"/>
</dbReference>
<evidence type="ECO:0000259" key="4">
    <source>
        <dbReference type="PROSITE" id="PS50949"/>
    </source>
</evidence>
<dbReference type="Gene3D" id="1.20.120.530">
    <property type="entry name" value="GntR ligand-binding domain-like"/>
    <property type="match status" value="1"/>
</dbReference>